<dbReference type="GO" id="GO:0003002">
    <property type="term" value="P:regionalization"/>
    <property type="evidence" value="ECO:0007669"/>
    <property type="project" value="UniProtKB-ARBA"/>
</dbReference>
<dbReference type="Pfam" id="PF00595">
    <property type="entry name" value="PDZ"/>
    <property type="match status" value="1"/>
</dbReference>
<dbReference type="Gene3D" id="2.30.42.10">
    <property type="match status" value="1"/>
</dbReference>
<dbReference type="RefSeq" id="XP_022666779.1">
    <property type="nucleotide sequence ID" value="XM_022811044.1"/>
</dbReference>
<protein>
    <recommendedName>
        <fullName evidence="15">Dishevelled</fullName>
    </recommendedName>
</protein>
<dbReference type="FunFam" id="2.40.240.130:FF:000001">
    <property type="entry name" value="Segment polarity protein dishevelled homolog DVL-1"/>
    <property type="match status" value="1"/>
</dbReference>
<dbReference type="Pfam" id="PF00778">
    <property type="entry name" value="DIX"/>
    <property type="match status" value="1"/>
</dbReference>
<dbReference type="GO" id="GO:0005109">
    <property type="term" value="F:frizzled binding"/>
    <property type="evidence" value="ECO:0007669"/>
    <property type="project" value="TreeGrafter"/>
</dbReference>
<dbReference type="SUPFAM" id="SSF54236">
    <property type="entry name" value="Ubiquitin-like"/>
    <property type="match status" value="1"/>
</dbReference>
<feature type="compositionally biased region" description="Low complexity" evidence="9">
    <location>
        <begin position="602"/>
        <end position="614"/>
    </location>
</feature>
<evidence type="ECO:0000256" key="6">
    <source>
        <dbReference type="ARBA" id="ARBA00022687"/>
    </source>
</evidence>
<evidence type="ECO:0000259" key="11">
    <source>
        <dbReference type="PROSITE" id="PS50186"/>
    </source>
</evidence>
<dbReference type="PANTHER" id="PTHR10878">
    <property type="entry name" value="SEGMENT POLARITY PROTEIN DISHEVELLED"/>
    <property type="match status" value="1"/>
</dbReference>
<keyword evidence="5" id="KW-0963">Cytoplasm</keyword>
<dbReference type="Pfam" id="PF02377">
    <property type="entry name" value="Dishevelled"/>
    <property type="match status" value="1"/>
</dbReference>
<proteinExistence type="inferred from homology"/>
<feature type="region of interest" description="Disordered" evidence="9">
    <location>
        <begin position="371"/>
        <end position="394"/>
    </location>
</feature>
<feature type="region of interest" description="Disordered" evidence="9">
    <location>
        <begin position="148"/>
        <end position="198"/>
    </location>
</feature>
<dbReference type="SUPFAM" id="SSF50156">
    <property type="entry name" value="PDZ domain-like"/>
    <property type="match status" value="1"/>
</dbReference>
<evidence type="ECO:0000256" key="8">
    <source>
        <dbReference type="PROSITE-ProRule" id="PRU00069"/>
    </source>
</evidence>
<feature type="compositionally biased region" description="Low complexity" evidence="9">
    <location>
        <begin position="148"/>
        <end position="161"/>
    </location>
</feature>
<evidence type="ECO:0000256" key="1">
    <source>
        <dbReference type="ARBA" id="ARBA00004370"/>
    </source>
</evidence>
<comment type="subcellular location">
    <subcellularLocation>
        <location evidence="2">Cytoplasm</location>
    </subcellularLocation>
    <subcellularLocation>
        <location evidence="1">Membrane</location>
    </subcellularLocation>
</comment>
<feature type="compositionally biased region" description="Polar residues" evidence="9">
    <location>
        <begin position="371"/>
        <end position="381"/>
    </location>
</feature>
<dbReference type="GeneID" id="111252723"/>
<dbReference type="PROSITE" id="PS50106">
    <property type="entry name" value="PDZ"/>
    <property type="match status" value="1"/>
</dbReference>
<dbReference type="GO" id="GO:0048468">
    <property type="term" value="P:cell development"/>
    <property type="evidence" value="ECO:0007669"/>
    <property type="project" value="UniProtKB-ARBA"/>
</dbReference>
<feature type="region of interest" description="Disordered" evidence="9">
    <location>
        <begin position="88"/>
        <end position="110"/>
    </location>
</feature>
<keyword evidence="6 8" id="KW-0879">Wnt signaling pathway</keyword>
<evidence type="ECO:0000256" key="3">
    <source>
        <dbReference type="ARBA" id="ARBA00008735"/>
    </source>
</evidence>
<dbReference type="GO" id="GO:0005829">
    <property type="term" value="C:cytosol"/>
    <property type="evidence" value="ECO:0007669"/>
    <property type="project" value="TreeGrafter"/>
</dbReference>
<feature type="compositionally biased region" description="Acidic residues" evidence="9">
    <location>
        <begin position="669"/>
        <end position="685"/>
    </location>
</feature>
<dbReference type="GO" id="GO:0016477">
    <property type="term" value="P:cell migration"/>
    <property type="evidence" value="ECO:0007669"/>
    <property type="project" value="UniProtKB-ARBA"/>
</dbReference>
<evidence type="ECO:0000313" key="13">
    <source>
        <dbReference type="EnsemblMetazoa" id="XP_022666779"/>
    </source>
</evidence>
<dbReference type="EnsemblMetazoa" id="XM_022811044">
    <property type="protein sequence ID" value="XP_022666779"/>
    <property type="gene ID" value="LOC111252723"/>
</dbReference>
<reference evidence="13" key="1">
    <citation type="submission" date="2021-01" db="UniProtKB">
        <authorList>
            <consortium name="EnsemblMetazoa"/>
        </authorList>
    </citation>
    <scope>IDENTIFICATION</scope>
</reference>
<evidence type="ECO:0000256" key="4">
    <source>
        <dbReference type="ARBA" id="ARBA00022473"/>
    </source>
</evidence>
<feature type="compositionally biased region" description="Polar residues" evidence="9">
    <location>
        <begin position="88"/>
        <end position="105"/>
    </location>
</feature>
<dbReference type="GO" id="GO:0009887">
    <property type="term" value="P:animal organ morphogenesis"/>
    <property type="evidence" value="ECO:0007669"/>
    <property type="project" value="UniProtKB-ARBA"/>
</dbReference>
<dbReference type="InParanoid" id="A0A7M7MCS0"/>
<sequence>MMAQNESETKIFFYVDDEETPYLVKVPVPLAQVTLQDFKGALQRTNFKFFFKSLDADFGVVKEEIVEDSAVLPAFKGRVVSWLVSRDGSNASDSASQVTASTGATDANGAAIGEGRYYRRQKEHHRSNQLPPHKDRALDQRKYDYDSSSVMTSDVESSTVLDSDDDSDLTSRMSTTTDESSVSRLYHSRQQQLRRRRRKKLTLMSGAASSTMSSITDSSVSLNIITVTLNLDSVNFLGISIVGQSNRGGDGGIYVGSIMKGGAVAEDGRIEPGDMILQVNDISFDQMSNDHAVKVLRDAVQKPGPIKLVVAKCWEPNPKGYFTIPRTEQVRPIDPGAWVAHTEAALGCTPQFLGPGQGACGELPPPLRPPSVSTITSSSLGTEHDSNPLLSLSVDDTPNRHITEAMASPDSGLDVRDRMWLKITIRNAFLGSDCVDWLLHHVTGFRDRKDAKKKATRLLKEGLIKHTVNKSSFSEQCYYVFSDDIVKRINDMRLDTGVGVELSAPTGWTIPTAMPPYTGQYTPQPFLTHPAPPPAHNLTPTYAQPTLPTAYANEASYVNFGREGSVNSSAGSGGSGGATNGQLLPALPKPAVAVAVPLAVGGRSSSASSTSSSSSEHDSQSLLAAPTSAIAQANAASTTTAGQSVLRPGATGGVLVTAPQKSASKNDLLEEEDDELDDEEDDIYEYTDKGVV</sequence>
<dbReference type="CDD" id="cd04438">
    <property type="entry name" value="DEP_dishevelled"/>
    <property type="match status" value="1"/>
</dbReference>
<evidence type="ECO:0000256" key="9">
    <source>
        <dbReference type="SAM" id="MobiDB-lite"/>
    </source>
</evidence>
<dbReference type="FunFam" id="2.30.42.10:FF:000014">
    <property type="entry name" value="Segment polarity protein dishevelled homolog DVL-3"/>
    <property type="match status" value="1"/>
</dbReference>
<dbReference type="InterPro" id="IPR003351">
    <property type="entry name" value="Dishevelled_protein_dom"/>
</dbReference>
<dbReference type="GO" id="GO:0048598">
    <property type="term" value="P:embryonic morphogenesis"/>
    <property type="evidence" value="ECO:0007669"/>
    <property type="project" value="UniProtKB-ARBA"/>
</dbReference>
<keyword evidence="4" id="KW-0217">Developmental protein</keyword>
<evidence type="ECO:0000256" key="2">
    <source>
        <dbReference type="ARBA" id="ARBA00004496"/>
    </source>
</evidence>
<evidence type="ECO:0000256" key="5">
    <source>
        <dbReference type="ARBA" id="ARBA00022490"/>
    </source>
</evidence>
<dbReference type="SMART" id="SM00021">
    <property type="entry name" value="DAX"/>
    <property type="match status" value="1"/>
</dbReference>
<dbReference type="AlphaFoldDB" id="A0A7M7MCS0"/>
<feature type="region of interest" description="Disordered" evidence="9">
    <location>
        <begin position="639"/>
        <end position="692"/>
    </location>
</feature>
<dbReference type="InterPro" id="IPR029071">
    <property type="entry name" value="Ubiquitin-like_domsf"/>
</dbReference>
<dbReference type="GO" id="GO:0060070">
    <property type="term" value="P:canonical Wnt signaling pathway"/>
    <property type="evidence" value="ECO:0007669"/>
    <property type="project" value="TreeGrafter"/>
</dbReference>
<dbReference type="OrthoDB" id="10031689at2759"/>
<dbReference type="PRINTS" id="PR01760">
    <property type="entry name" value="DISHEVELLED"/>
</dbReference>
<evidence type="ECO:0000313" key="14">
    <source>
        <dbReference type="Proteomes" id="UP000594260"/>
    </source>
</evidence>
<dbReference type="InterPro" id="IPR036390">
    <property type="entry name" value="WH_DNA-bd_sf"/>
</dbReference>
<feature type="domain" description="DEP" evidence="11">
    <location>
        <begin position="409"/>
        <end position="483"/>
    </location>
</feature>
<dbReference type="FunCoup" id="A0A7M7MCS0">
    <property type="interactions" value="1052"/>
</dbReference>
<organism evidence="13 14">
    <name type="scientific">Varroa destructor</name>
    <name type="common">Honeybee mite</name>
    <dbReference type="NCBI Taxonomy" id="109461"/>
    <lineage>
        <taxon>Eukaryota</taxon>
        <taxon>Metazoa</taxon>
        <taxon>Ecdysozoa</taxon>
        <taxon>Arthropoda</taxon>
        <taxon>Chelicerata</taxon>
        <taxon>Arachnida</taxon>
        <taxon>Acari</taxon>
        <taxon>Parasitiformes</taxon>
        <taxon>Mesostigmata</taxon>
        <taxon>Gamasina</taxon>
        <taxon>Dermanyssoidea</taxon>
        <taxon>Varroidae</taxon>
        <taxon>Varroa</taxon>
    </lineage>
</organism>
<dbReference type="Gene3D" id="2.40.240.130">
    <property type="match status" value="1"/>
</dbReference>
<feature type="domain" description="DIX" evidence="12">
    <location>
        <begin position="6"/>
        <end position="87"/>
    </location>
</feature>
<dbReference type="InterPro" id="IPR001478">
    <property type="entry name" value="PDZ"/>
</dbReference>
<dbReference type="FunFam" id="1.10.10.10:FF:000400">
    <property type="entry name" value="DiSHevelled related"/>
    <property type="match status" value="1"/>
</dbReference>
<dbReference type="Proteomes" id="UP000594260">
    <property type="component" value="Unplaced"/>
</dbReference>
<dbReference type="InterPro" id="IPR008339">
    <property type="entry name" value="Dishevelled_fam"/>
</dbReference>
<dbReference type="InterPro" id="IPR001158">
    <property type="entry name" value="DIX"/>
</dbReference>
<dbReference type="SUPFAM" id="SSF46785">
    <property type="entry name" value="Winged helix' DNA-binding domain"/>
    <property type="match status" value="1"/>
</dbReference>
<evidence type="ECO:0000259" key="10">
    <source>
        <dbReference type="PROSITE" id="PS50106"/>
    </source>
</evidence>
<dbReference type="InterPro" id="IPR036388">
    <property type="entry name" value="WH-like_DNA-bd_sf"/>
</dbReference>
<evidence type="ECO:0000259" key="12">
    <source>
        <dbReference type="PROSITE" id="PS50841"/>
    </source>
</evidence>
<dbReference type="GO" id="GO:0005938">
    <property type="term" value="C:cell cortex"/>
    <property type="evidence" value="ECO:0007669"/>
    <property type="project" value="UniProtKB-ARBA"/>
</dbReference>
<dbReference type="Pfam" id="PF00610">
    <property type="entry name" value="DEP"/>
    <property type="match status" value="1"/>
</dbReference>
<dbReference type="InterPro" id="IPR015506">
    <property type="entry name" value="Dsh/Dvl-rel"/>
</dbReference>
<dbReference type="GO" id="GO:0048730">
    <property type="term" value="P:epidermis morphogenesis"/>
    <property type="evidence" value="ECO:0007669"/>
    <property type="project" value="UniProtKB-ARBA"/>
</dbReference>
<dbReference type="GO" id="GO:0035591">
    <property type="term" value="F:signaling adaptor activity"/>
    <property type="evidence" value="ECO:0007669"/>
    <property type="project" value="UniProtKB-ARBA"/>
</dbReference>
<dbReference type="SMART" id="SM00049">
    <property type="entry name" value="DEP"/>
    <property type="match status" value="1"/>
</dbReference>
<dbReference type="PROSITE" id="PS50841">
    <property type="entry name" value="DIX"/>
    <property type="match status" value="1"/>
</dbReference>
<feature type="region of interest" description="Disordered" evidence="9">
    <location>
        <begin position="602"/>
        <end position="622"/>
    </location>
</feature>
<dbReference type="GO" id="GO:0048646">
    <property type="term" value="P:anatomical structure formation involved in morphogenesis"/>
    <property type="evidence" value="ECO:0007669"/>
    <property type="project" value="UniProtKB-ARBA"/>
</dbReference>
<dbReference type="InterPro" id="IPR038207">
    <property type="entry name" value="DIX_dom_sf"/>
</dbReference>
<evidence type="ECO:0008006" key="15">
    <source>
        <dbReference type="Google" id="ProtNLM"/>
    </source>
</evidence>
<dbReference type="PROSITE" id="PS50186">
    <property type="entry name" value="DEP"/>
    <property type="match status" value="1"/>
</dbReference>
<dbReference type="CDD" id="cd06717">
    <property type="entry name" value="PDZ_Dishevelled-like"/>
    <property type="match status" value="1"/>
</dbReference>
<evidence type="ECO:0000256" key="7">
    <source>
        <dbReference type="ARBA" id="ARBA00023136"/>
    </source>
</evidence>
<dbReference type="SMART" id="SM00228">
    <property type="entry name" value="PDZ"/>
    <property type="match status" value="1"/>
</dbReference>
<feature type="region of interest" description="Disordered" evidence="9">
    <location>
        <begin position="120"/>
        <end position="139"/>
    </location>
</feature>
<comment type="similarity">
    <text evidence="3">Belongs to the DSH family.</text>
</comment>
<dbReference type="GO" id="GO:0000132">
    <property type="term" value="P:establishment of mitotic spindle orientation"/>
    <property type="evidence" value="ECO:0007669"/>
    <property type="project" value="UniProtKB-ARBA"/>
</dbReference>
<dbReference type="InterPro" id="IPR000591">
    <property type="entry name" value="DEP_dom"/>
</dbReference>
<dbReference type="Gene3D" id="1.10.10.10">
    <property type="entry name" value="Winged helix-like DNA-binding domain superfamily/Winged helix DNA-binding domain"/>
    <property type="match status" value="1"/>
</dbReference>
<dbReference type="KEGG" id="vde:111252723"/>
<accession>A0A7M7MCS0</accession>
<dbReference type="GO" id="GO:0016020">
    <property type="term" value="C:membrane"/>
    <property type="evidence" value="ECO:0007669"/>
    <property type="project" value="UniProtKB-SubCell"/>
</dbReference>
<name>A0A7M7MCS0_VARDE</name>
<feature type="domain" description="PDZ" evidence="10">
    <location>
        <begin position="226"/>
        <end position="299"/>
    </location>
</feature>
<dbReference type="InterPro" id="IPR036034">
    <property type="entry name" value="PDZ_sf"/>
</dbReference>
<keyword evidence="7" id="KW-0472">Membrane</keyword>
<dbReference type="GO" id="GO:0035556">
    <property type="term" value="P:intracellular signal transduction"/>
    <property type="evidence" value="ECO:0007669"/>
    <property type="project" value="InterPro"/>
</dbReference>
<dbReference type="OMA" id="TLPRMYT"/>
<keyword evidence="14" id="KW-1185">Reference proteome</keyword>
<dbReference type="GO" id="GO:0048699">
    <property type="term" value="P:generation of neurons"/>
    <property type="evidence" value="ECO:0007669"/>
    <property type="project" value="UniProtKB-ARBA"/>
</dbReference>
<dbReference type="PANTHER" id="PTHR10878:SF25">
    <property type="entry name" value="SEGMENT POLARITY PROTEIN DISHEVELLED"/>
    <property type="match status" value="1"/>
</dbReference>